<evidence type="ECO:0000256" key="2">
    <source>
        <dbReference type="ARBA" id="ARBA00022723"/>
    </source>
</evidence>
<reference evidence="10 11" key="1">
    <citation type="journal article" date="2019" name="Commun. Biol.">
        <title>The bagworm genome reveals a unique fibroin gene that provides high tensile strength.</title>
        <authorList>
            <person name="Kono N."/>
            <person name="Nakamura H."/>
            <person name="Ohtoshi R."/>
            <person name="Tomita M."/>
            <person name="Numata K."/>
            <person name="Arakawa K."/>
        </authorList>
    </citation>
    <scope>NUCLEOTIDE SEQUENCE [LARGE SCALE GENOMIC DNA]</scope>
</reference>
<feature type="domain" description="C2H2-type" evidence="9">
    <location>
        <begin position="575"/>
        <end position="605"/>
    </location>
</feature>
<dbReference type="FunFam" id="3.30.160.60:FF:001957">
    <property type="entry name" value="Si:dkey-77f5.11"/>
    <property type="match status" value="1"/>
</dbReference>
<dbReference type="STRING" id="151549.A0A4C1XS38"/>
<sequence length="949" mass="109403">MEIREWNIRECSVRLRRCDFAGRGGAPQPEAVLAAPRAVTSSAPQPEAVLAASRAVMPSAPQPSNRLQTYFEVPVVAIKTDYDGEAVISAAYTVPEADHSATTNISLVKEVKGFNIKTEYGVDELSVKEELDIKAKMLLPQQLPSLAQETPRIKAEEISRERDAGVPSEVNFMSNIKKTDDNHHIVMKEPFHESSDCEDTSLGTERSHCSYCVESQTEFGVRTDISKVKAETNIGDKECECEHCALNTTRKSVMVNLITTHAHENPCKRKHCKYSASRLCTSKIHNHTYTEENRYTCEQCEYSAFRRDHLKTHMRTHTGEKPYKCGLCEYSASQKGTLKVHMSIHMEKKRYKCEQCEYSTSQLGNLKIHMRTHTGTKPYKCGQCEYSASQLSTLKIHMRVHTDEKPFKCEHCEYSASVLSVLKIHTRSHTGEKPYKCKQCDYSTSYGNNLKTHMRSHTGEKPYKCEQCEYSTSDLSSLKRHMRIHTDKKPYHCEQCDYSTSHASHIKTHMRTHTGEKPYECAQCGYRSSLLHHLKRHVRTHTGEKPYKCENCEYSTARLEYLKLHLRTHTGEKPYKCELCEYSAACRNSFMQHKLRRHKHTKYSPPVYLKEYSQILMCTNPPSKPDSEAVIAHQITFKLLIRRDINMNGNFLSHLRFSDDIILFSECPQQLNEMINDLLQVSSKAGLEMNLDKTKVMTNNSVSPISINNIPIEFVERYVYLGKQLSFNKDRNLEEVDQSVAITWKKYWTHKEIFESQLPLSTKKIVMDTAILPCLIYGCQTWTFDTKTKNKIQTTQRRMERSSMRLKLKDKVRNVETQKKTKVIDVLTFSLQQKWKWAVHVARYNDNSWRSVESSGPRGRRSRGRPYARWADEIAAVAGRNWLNTAKNKKKWLTLEEAFTRKRLSQPRHSRSHNRATACCCVVSNIRHAHCIGNKRTAWRSAAALCERD</sequence>
<dbReference type="FunFam" id="3.30.160.60:FF:002452">
    <property type="entry name" value="zinc finger protein 142 isoform X4"/>
    <property type="match status" value="1"/>
</dbReference>
<dbReference type="PANTHER" id="PTHR24404">
    <property type="entry name" value="ZINC FINGER PROTEIN"/>
    <property type="match status" value="1"/>
</dbReference>
<dbReference type="PROSITE" id="PS50157">
    <property type="entry name" value="ZINC_FINGER_C2H2_2"/>
    <property type="match status" value="11"/>
</dbReference>
<accession>A0A4C1XS38</accession>
<dbReference type="FunFam" id="3.30.160.60:FF:002127">
    <property type="entry name" value="Uncharacterized protein"/>
    <property type="match status" value="1"/>
</dbReference>
<dbReference type="SMART" id="SM00355">
    <property type="entry name" value="ZnF_C2H2"/>
    <property type="match status" value="11"/>
</dbReference>
<evidence type="ECO:0000256" key="6">
    <source>
        <dbReference type="ARBA" id="ARBA00023125"/>
    </source>
</evidence>
<dbReference type="FunFam" id="3.30.160.60:FF:000630">
    <property type="entry name" value="Zinc finger protein 180"/>
    <property type="match status" value="6"/>
</dbReference>
<dbReference type="GO" id="GO:0003700">
    <property type="term" value="F:DNA-binding transcription factor activity"/>
    <property type="evidence" value="ECO:0007669"/>
    <property type="project" value="TreeGrafter"/>
</dbReference>
<dbReference type="AlphaFoldDB" id="A0A4C1XS38"/>
<evidence type="ECO:0000256" key="1">
    <source>
        <dbReference type="ARBA" id="ARBA00004123"/>
    </source>
</evidence>
<dbReference type="GO" id="GO:0006357">
    <property type="term" value="P:regulation of transcription by RNA polymerase II"/>
    <property type="evidence" value="ECO:0007669"/>
    <property type="project" value="TreeGrafter"/>
</dbReference>
<evidence type="ECO:0000256" key="8">
    <source>
        <dbReference type="PROSITE-ProRule" id="PRU00042"/>
    </source>
</evidence>
<keyword evidence="3" id="KW-0677">Repeat</keyword>
<evidence type="ECO:0000256" key="5">
    <source>
        <dbReference type="ARBA" id="ARBA00022833"/>
    </source>
</evidence>
<evidence type="ECO:0000256" key="4">
    <source>
        <dbReference type="ARBA" id="ARBA00022771"/>
    </source>
</evidence>
<feature type="domain" description="C2H2-type" evidence="9">
    <location>
        <begin position="491"/>
        <end position="518"/>
    </location>
</feature>
<evidence type="ECO:0000313" key="11">
    <source>
        <dbReference type="Proteomes" id="UP000299102"/>
    </source>
</evidence>
<dbReference type="Pfam" id="PF13909">
    <property type="entry name" value="zf-H2C2_5"/>
    <property type="match status" value="3"/>
</dbReference>
<keyword evidence="11" id="KW-1185">Reference proteome</keyword>
<proteinExistence type="predicted"/>
<keyword evidence="4 8" id="KW-0863">Zinc-finger</keyword>
<dbReference type="GO" id="GO:0005634">
    <property type="term" value="C:nucleus"/>
    <property type="evidence" value="ECO:0007669"/>
    <property type="project" value="UniProtKB-SubCell"/>
</dbReference>
<dbReference type="InterPro" id="IPR036236">
    <property type="entry name" value="Znf_C2H2_sf"/>
</dbReference>
<dbReference type="OrthoDB" id="1095242at2759"/>
<dbReference type="Pfam" id="PF00096">
    <property type="entry name" value="zf-C2H2"/>
    <property type="match status" value="3"/>
</dbReference>
<protein>
    <submittedName>
        <fullName evidence="10">Zinc finger protein 431</fullName>
    </submittedName>
</protein>
<dbReference type="SUPFAM" id="SSF57667">
    <property type="entry name" value="beta-beta-alpha zinc fingers"/>
    <property type="match status" value="6"/>
</dbReference>
<dbReference type="Gene3D" id="3.30.160.60">
    <property type="entry name" value="Classic Zinc Finger"/>
    <property type="match status" value="11"/>
</dbReference>
<dbReference type="FunFam" id="3.30.160.60:FF:001774">
    <property type="entry name" value="Myoneurin"/>
    <property type="match status" value="1"/>
</dbReference>
<name>A0A4C1XS38_EUMVA</name>
<organism evidence="10 11">
    <name type="scientific">Eumeta variegata</name>
    <name type="common">Bagworm moth</name>
    <name type="synonym">Eumeta japonica</name>
    <dbReference type="NCBI Taxonomy" id="151549"/>
    <lineage>
        <taxon>Eukaryota</taxon>
        <taxon>Metazoa</taxon>
        <taxon>Ecdysozoa</taxon>
        <taxon>Arthropoda</taxon>
        <taxon>Hexapoda</taxon>
        <taxon>Insecta</taxon>
        <taxon>Pterygota</taxon>
        <taxon>Neoptera</taxon>
        <taxon>Endopterygota</taxon>
        <taxon>Lepidoptera</taxon>
        <taxon>Glossata</taxon>
        <taxon>Ditrysia</taxon>
        <taxon>Tineoidea</taxon>
        <taxon>Psychidae</taxon>
        <taxon>Oiketicinae</taxon>
        <taxon>Eumeta</taxon>
    </lineage>
</organism>
<keyword evidence="5" id="KW-0862">Zinc</keyword>
<keyword evidence="7" id="KW-0539">Nucleus</keyword>
<feature type="domain" description="C2H2-type" evidence="9">
    <location>
        <begin position="295"/>
        <end position="322"/>
    </location>
</feature>
<feature type="domain" description="C2H2-type" evidence="9">
    <location>
        <begin position="519"/>
        <end position="546"/>
    </location>
</feature>
<feature type="domain" description="C2H2-type" evidence="9">
    <location>
        <begin position="323"/>
        <end position="350"/>
    </location>
</feature>
<keyword evidence="2" id="KW-0479">Metal-binding</keyword>
<feature type="domain" description="C2H2-type" evidence="9">
    <location>
        <begin position="407"/>
        <end position="434"/>
    </location>
</feature>
<comment type="subcellular location">
    <subcellularLocation>
        <location evidence="1">Nucleus</location>
    </subcellularLocation>
</comment>
<dbReference type="PANTHER" id="PTHR24404:SF111">
    <property type="entry name" value="GASTRULA ZINC FINGER PROTEIN XLCGF49.1-LIKE-RELATED"/>
    <property type="match status" value="1"/>
</dbReference>
<dbReference type="InterPro" id="IPR050589">
    <property type="entry name" value="Ikaros_C2H2-ZF"/>
</dbReference>
<feature type="domain" description="C2H2-type" evidence="9">
    <location>
        <begin position="351"/>
        <end position="378"/>
    </location>
</feature>
<comment type="caution">
    <text evidence="10">The sequence shown here is derived from an EMBL/GenBank/DDBJ whole genome shotgun (WGS) entry which is preliminary data.</text>
</comment>
<dbReference type="GO" id="GO:0008270">
    <property type="term" value="F:zinc ion binding"/>
    <property type="evidence" value="ECO:0007669"/>
    <property type="project" value="UniProtKB-KW"/>
</dbReference>
<evidence type="ECO:0000256" key="3">
    <source>
        <dbReference type="ARBA" id="ARBA00022737"/>
    </source>
</evidence>
<evidence type="ECO:0000259" key="9">
    <source>
        <dbReference type="PROSITE" id="PS50157"/>
    </source>
</evidence>
<feature type="domain" description="C2H2-type" evidence="9">
    <location>
        <begin position="379"/>
        <end position="406"/>
    </location>
</feature>
<feature type="domain" description="C2H2-type" evidence="9">
    <location>
        <begin position="463"/>
        <end position="490"/>
    </location>
</feature>
<dbReference type="InterPro" id="IPR013087">
    <property type="entry name" value="Znf_C2H2_type"/>
</dbReference>
<evidence type="ECO:0000256" key="7">
    <source>
        <dbReference type="ARBA" id="ARBA00023242"/>
    </source>
</evidence>
<dbReference type="EMBL" id="BGZK01000954">
    <property type="protein sequence ID" value="GBP66308.1"/>
    <property type="molecule type" value="Genomic_DNA"/>
</dbReference>
<dbReference type="Proteomes" id="UP000299102">
    <property type="component" value="Unassembled WGS sequence"/>
</dbReference>
<evidence type="ECO:0000313" key="10">
    <source>
        <dbReference type="EMBL" id="GBP66308.1"/>
    </source>
</evidence>
<dbReference type="GO" id="GO:0000978">
    <property type="term" value="F:RNA polymerase II cis-regulatory region sequence-specific DNA binding"/>
    <property type="evidence" value="ECO:0007669"/>
    <property type="project" value="TreeGrafter"/>
</dbReference>
<gene>
    <name evidence="10" type="primary">Znf431</name>
    <name evidence="10" type="ORF">EVAR_77924_1</name>
</gene>
<feature type="domain" description="C2H2-type" evidence="9">
    <location>
        <begin position="547"/>
        <end position="574"/>
    </location>
</feature>
<keyword evidence="6" id="KW-0238">DNA-binding</keyword>
<feature type="domain" description="C2H2-type" evidence="9">
    <location>
        <begin position="435"/>
        <end position="462"/>
    </location>
</feature>